<protein>
    <submittedName>
        <fullName evidence="1">Uncharacterized protein</fullName>
    </submittedName>
</protein>
<accession>A0A6M3JSS6</accession>
<organism evidence="1">
    <name type="scientific">viral metagenome</name>
    <dbReference type="NCBI Taxonomy" id="1070528"/>
    <lineage>
        <taxon>unclassified sequences</taxon>
        <taxon>metagenomes</taxon>
        <taxon>organismal metagenomes</taxon>
    </lineage>
</organism>
<reference evidence="1" key="1">
    <citation type="submission" date="2020-03" db="EMBL/GenBank/DDBJ databases">
        <title>The deep terrestrial virosphere.</title>
        <authorList>
            <person name="Holmfeldt K."/>
            <person name="Nilsson E."/>
            <person name="Simone D."/>
            <person name="Lopez-Fernandez M."/>
            <person name="Wu X."/>
            <person name="de Brujin I."/>
            <person name="Lundin D."/>
            <person name="Andersson A."/>
            <person name="Bertilsson S."/>
            <person name="Dopson M."/>
        </authorList>
    </citation>
    <scope>NUCLEOTIDE SEQUENCE</scope>
    <source>
        <strain evidence="1">MM415A02534</strain>
    </source>
</reference>
<sequence>MDRDAQDEQLVQETEETLFWGAMRRIAHGLPITPIDPVLYDLATSFHRAVEEAKKILRS</sequence>
<dbReference type="EMBL" id="MT141993">
    <property type="protein sequence ID" value="QJA72980.1"/>
    <property type="molecule type" value="Genomic_DNA"/>
</dbReference>
<name>A0A6M3JSS6_9ZZZZ</name>
<proteinExistence type="predicted"/>
<dbReference type="AlphaFoldDB" id="A0A6M3JSS6"/>
<evidence type="ECO:0000313" key="1">
    <source>
        <dbReference type="EMBL" id="QJA72980.1"/>
    </source>
</evidence>
<gene>
    <name evidence="1" type="ORF">MM415A02534_0004</name>
</gene>